<dbReference type="EMBL" id="VICD02000006">
    <property type="protein sequence ID" value="KAB8198740.1"/>
    <property type="molecule type" value="Genomic_DNA"/>
</dbReference>
<reference evidence="1 2" key="1">
    <citation type="submission" date="2019-10" db="EMBL/GenBank/DDBJ databases">
        <title>Lysobacter alkalisoli sp. nov., isolated from saline-alkaline soil.</title>
        <authorList>
            <person name="Sun J.-Q."/>
        </authorList>
    </citation>
    <scope>NUCLEOTIDE SEQUENCE [LARGE SCALE GENOMIC DNA]</scope>
    <source>
        <strain evidence="1 2">KCTC 42381</strain>
    </source>
</reference>
<name>A0A508B8S8_9GAMM</name>
<dbReference type="AlphaFoldDB" id="A0A508B8S8"/>
<gene>
    <name evidence="1" type="ORF">FKV24_000815</name>
</gene>
<sequence>MSQALESSAATGSIRIQNDAKGRKRYQIVVDLMSVGPTGEKVLTPSNDLTFFPSSLIELEPGKVQTLRWKRSNPGSAQEQAYQIRITELPLDSADAVPGGQGVSVPIPLRMINTWVFAPPGAQPSLKVQRENGFLVFHNAGTATAPVSKVSYGGQSVPGTHFVLPGERLSLKVEASSAGQVSFLGRGGVPQTLSVE</sequence>
<evidence type="ECO:0008006" key="3">
    <source>
        <dbReference type="Google" id="ProtNLM"/>
    </source>
</evidence>
<dbReference type="RefSeq" id="WP_141480831.1">
    <property type="nucleotide sequence ID" value="NZ_VICD02000006.1"/>
</dbReference>
<dbReference type="Proteomes" id="UP000320431">
    <property type="component" value="Unassembled WGS sequence"/>
</dbReference>
<evidence type="ECO:0000313" key="2">
    <source>
        <dbReference type="Proteomes" id="UP000320431"/>
    </source>
</evidence>
<evidence type="ECO:0000313" key="1">
    <source>
        <dbReference type="EMBL" id="KAB8198740.1"/>
    </source>
</evidence>
<comment type="caution">
    <text evidence="1">The sequence shown here is derived from an EMBL/GenBank/DDBJ whole genome shotgun (WGS) entry which is preliminary data.</text>
</comment>
<organism evidence="1 2">
    <name type="scientific">Marilutibacter maris</name>
    <dbReference type="NCBI Taxonomy" id="1605891"/>
    <lineage>
        <taxon>Bacteria</taxon>
        <taxon>Pseudomonadati</taxon>
        <taxon>Pseudomonadota</taxon>
        <taxon>Gammaproteobacteria</taxon>
        <taxon>Lysobacterales</taxon>
        <taxon>Lysobacteraceae</taxon>
        <taxon>Marilutibacter</taxon>
    </lineage>
</organism>
<accession>A0A508B8S8</accession>
<proteinExistence type="predicted"/>
<protein>
    <recommendedName>
        <fullName evidence="3">Molecular chaperone</fullName>
    </recommendedName>
</protein>